<evidence type="ECO:0000313" key="2">
    <source>
        <dbReference type="EMBL" id="KAG2298128.1"/>
    </source>
</evidence>
<reference evidence="2 3" key="1">
    <citation type="submission" date="2020-02" db="EMBL/GenBank/DDBJ databases">
        <authorList>
            <person name="Ma Q."/>
            <person name="Huang Y."/>
            <person name="Song X."/>
            <person name="Pei D."/>
        </authorList>
    </citation>
    <scope>NUCLEOTIDE SEQUENCE [LARGE SCALE GENOMIC DNA]</scope>
    <source>
        <strain evidence="2">Sxm20200214</strain>
        <tissue evidence="2">Leaf</tissue>
    </source>
</reference>
<gene>
    <name evidence="2" type="ORF">Bca52824_034600</name>
</gene>
<keyword evidence="1" id="KW-0472">Membrane</keyword>
<keyword evidence="3" id="KW-1185">Reference proteome</keyword>
<protein>
    <submittedName>
        <fullName evidence="2">Uncharacterized protein</fullName>
    </submittedName>
</protein>
<name>A0A8X7S2Q3_BRACI</name>
<accession>A0A8X7S2Q3</accession>
<sequence>MGTRFAGVGDTVALEHSSSNKTMLNKLIEPVLSITIGGVAGSVLGGMVGMVIMAPLARRNRRAITQFARECAEDCSAVAAVWFGIASIMSGIRGKDDITNQLSFHSCQTLTFDPVHAS</sequence>
<feature type="transmembrane region" description="Helical" evidence="1">
    <location>
        <begin position="31"/>
        <end position="57"/>
    </location>
</feature>
<evidence type="ECO:0000313" key="3">
    <source>
        <dbReference type="Proteomes" id="UP000886595"/>
    </source>
</evidence>
<comment type="caution">
    <text evidence="2">The sequence shown here is derived from an EMBL/GenBank/DDBJ whole genome shotgun (WGS) entry which is preliminary data.</text>
</comment>
<keyword evidence="1" id="KW-0812">Transmembrane</keyword>
<dbReference type="AlphaFoldDB" id="A0A8X7S2Q3"/>
<evidence type="ECO:0000256" key="1">
    <source>
        <dbReference type="SAM" id="Phobius"/>
    </source>
</evidence>
<dbReference type="EMBL" id="JAAMPC010000008">
    <property type="protein sequence ID" value="KAG2298128.1"/>
    <property type="molecule type" value="Genomic_DNA"/>
</dbReference>
<dbReference type="Proteomes" id="UP000886595">
    <property type="component" value="Unassembled WGS sequence"/>
</dbReference>
<keyword evidence="1" id="KW-1133">Transmembrane helix</keyword>
<proteinExistence type="predicted"/>
<organism evidence="2 3">
    <name type="scientific">Brassica carinata</name>
    <name type="common">Ethiopian mustard</name>
    <name type="synonym">Abyssinian cabbage</name>
    <dbReference type="NCBI Taxonomy" id="52824"/>
    <lineage>
        <taxon>Eukaryota</taxon>
        <taxon>Viridiplantae</taxon>
        <taxon>Streptophyta</taxon>
        <taxon>Embryophyta</taxon>
        <taxon>Tracheophyta</taxon>
        <taxon>Spermatophyta</taxon>
        <taxon>Magnoliopsida</taxon>
        <taxon>eudicotyledons</taxon>
        <taxon>Gunneridae</taxon>
        <taxon>Pentapetalae</taxon>
        <taxon>rosids</taxon>
        <taxon>malvids</taxon>
        <taxon>Brassicales</taxon>
        <taxon>Brassicaceae</taxon>
        <taxon>Brassiceae</taxon>
        <taxon>Brassica</taxon>
    </lineage>
</organism>